<gene>
    <name evidence="2" type="ORF">B0T24DRAFT_334502</name>
</gene>
<feature type="transmembrane region" description="Helical" evidence="1">
    <location>
        <begin position="97"/>
        <end position="120"/>
    </location>
</feature>
<accession>A0AAE0N5R2</accession>
<dbReference type="AlphaFoldDB" id="A0AAE0N5R2"/>
<protein>
    <submittedName>
        <fullName evidence="2">Uncharacterized protein</fullName>
    </submittedName>
</protein>
<evidence type="ECO:0000256" key="1">
    <source>
        <dbReference type="SAM" id="Phobius"/>
    </source>
</evidence>
<sequence>MEGEKGSRGGKGAEEGKKIKPWSRFHAVGWSTYLACVYCCLSTAVVGQRGMAIACYHRYFTVAVWCGAWMRGMYAWIVCTYMDRQILFPPGCRCFTYYLLSFSLLCVCLSPSLSLSLSFVSRFGVGSAFWRDACTG</sequence>
<feature type="transmembrane region" description="Helical" evidence="1">
    <location>
        <begin position="27"/>
        <end position="47"/>
    </location>
</feature>
<reference evidence="2" key="2">
    <citation type="submission" date="2023-06" db="EMBL/GenBank/DDBJ databases">
        <authorList>
            <consortium name="Lawrence Berkeley National Laboratory"/>
            <person name="Haridas S."/>
            <person name="Hensen N."/>
            <person name="Bonometti L."/>
            <person name="Westerberg I."/>
            <person name="Brannstrom I.O."/>
            <person name="Guillou S."/>
            <person name="Cros-Aarteil S."/>
            <person name="Calhoun S."/>
            <person name="Kuo A."/>
            <person name="Mondo S."/>
            <person name="Pangilinan J."/>
            <person name="Riley R."/>
            <person name="Labutti K."/>
            <person name="Andreopoulos B."/>
            <person name="Lipzen A."/>
            <person name="Chen C."/>
            <person name="Yanf M."/>
            <person name="Daum C."/>
            <person name="Ng V."/>
            <person name="Clum A."/>
            <person name="Steindorff A."/>
            <person name="Ohm R."/>
            <person name="Martin F."/>
            <person name="Silar P."/>
            <person name="Natvig D."/>
            <person name="Lalanne C."/>
            <person name="Gautier V."/>
            <person name="Ament-Velasquez S.L."/>
            <person name="Kruys A."/>
            <person name="Hutchinson M.I."/>
            <person name="Powell A.J."/>
            <person name="Barry K."/>
            <person name="Miller A.N."/>
            <person name="Grigoriev I.V."/>
            <person name="Debuchy R."/>
            <person name="Gladieux P."/>
            <person name="Thoren M.H."/>
            <person name="Johannesson H."/>
        </authorList>
    </citation>
    <scope>NUCLEOTIDE SEQUENCE</scope>
    <source>
        <strain evidence="2">CBS 958.72</strain>
    </source>
</reference>
<name>A0AAE0N5R2_9PEZI</name>
<proteinExistence type="predicted"/>
<feature type="transmembrane region" description="Helical" evidence="1">
    <location>
        <begin position="59"/>
        <end position="77"/>
    </location>
</feature>
<dbReference type="Proteomes" id="UP001287356">
    <property type="component" value="Unassembled WGS sequence"/>
</dbReference>
<keyword evidence="1" id="KW-0472">Membrane</keyword>
<comment type="caution">
    <text evidence="2">The sequence shown here is derived from an EMBL/GenBank/DDBJ whole genome shotgun (WGS) entry which is preliminary data.</text>
</comment>
<keyword evidence="1" id="KW-0812">Transmembrane</keyword>
<evidence type="ECO:0000313" key="3">
    <source>
        <dbReference type="Proteomes" id="UP001287356"/>
    </source>
</evidence>
<keyword evidence="1" id="KW-1133">Transmembrane helix</keyword>
<keyword evidence="3" id="KW-1185">Reference proteome</keyword>
<evidence type="ECO:0000313" key="2">
    <source>
        <dbReference type="EMBL" id="KAK3371711.1"/>
    </source>
</evidence>
<dbReference type="EMBL" id="JAULSN010000005">
    <property type="protein sequence ID" value="KAK3371711.1"/>
    <property type="molecule type" value="Genomic_DNA"/>
</dbReference>
<reference evidence="2" key="1">
    <citation type="journal article" date="2023" name="Mol. Phylogenet. Evol.">
        <title>Genome-scale phylogeny and comparative genomics of the fungal order Sordariales.</title>
        <authorList>
            <person name="Hensen N."/>
            <person name="Bonometti L."/>
            <person name="Westerberg I."/>
            <person name="Brannstrom I.O."/>
            <person name="Guillou S."/>
            <person name="Cros-Aarteil S."/>
            <person name="Calhoun S."/>
            <person name="Haridas S."/>
            <person name="Kuo A."/>
            <person name="Mondo S."/>
            <person name="Pangilinan J."/>
            <person name="Riley R."/>
            <person name="LaButti K."/>
            <person name="Andreopoulos B."/>
            <person name="Lipzen A."/>
            <person name="Chen C."/>
            <person name="Yan M."/>
            <person name="Daum C."/>
            <person name="Ng V."/>
            <person name="Clum A."/>
            <person name="Steindorff A."/>
            <person name="Ohm R.A."/>
            <person name="Martin F."/>
            <person name="Silar P."/>
            <person name="Natvig D.O."/>
            <person name="Lalanne C."/>
            <person name="Gautier V."/>
            <person name="Ament-Velasquez S.L."/>
            <person name="Kruys A."/>
            <person name="Hutchinson M.I."/>
            <person name="Powell A.J."/>
            <person name="Barry K."/>
            <person name="Miller A.N."/>
            <person name="Grigoriev I.V."/>
            <person name="Debuchy R."/>
            <person name="Gladieux P."/>
            <person name="Hiltunen Thoren M."/>
            <person name="Johannesson H."/>
        </authorList>
    </citation>
    <scope>NUCLEOTIDE SEQUENCE</scope>
    <source>
        <strain evidence="2">CBS 958.72</strain>
    </source>
</reference>
<organism evidence="2 3">
    <name type="scientific">Lasiosphaeria ovina</name>
    <dbReference type="NCBI Taxonomy" id="92902"/>
    <lineage>
        <taxon>Eukaryota</taxon>
        <taxon>Fungi</taxon>
        <taxon>Dikarya</taxon>
        <taxon>Ascomycota</taxon>
        <taxon>Pezizomycotina</taxon>
        <taxon>Sordariomycetes</taxon>
        <taxon>Sordariomycetidae</taxon>
        <taxon>Sordariales</taxon>
        <taxon>Lasiosphaeriaceae</taxon>
        <taxon>Lasiosphaeria</taxon>
    </lineage>
</organism>